<comment type="caution">
    <text evidence="7">The sequence shown here is derived from an EMBL/GenBank/DDBJ whole genome shotgun (WGS) entry which is preliminary data.</text>
</comment>
<reference evidence="7" key="1">
    <citation type="submission" date="2020-09" db="EMBL/GenBank/DDBJ databases">
        <title>Pelobacter alkaliphilus sp. nov., a novel anaerobic arsenate-reducing bacterium from terrestrial mud volcano.</title>
        <authorList>
            <person name="Khomyakova M.A."/>
            <person name="Merkel A.Y."/>
            <person name="Slobodkin A.I."/>
        </authorList>
    </citation>
    <scope>NUCLEOTIDE SEQUENCE</scope>
    <source>
        <strain evidence="7">M08fum</strain>
    </source>
</reference>
<dbReference type="Pfam" id="PF02219">
    <property type="entry name" value="MTHFR"/>
    <property type="match status" value="1"/>
</dbReference>
<dbReference type="Proteomes" id="UP000632828">
    <property type="component" value="Unassembled WGS sequence"/>
</dbReference>
<keyword evidence="4 6" id="KW-0274">FAD</keyword>
<comment type="similarity">
    <text evidence="6">Belongs to the methylenetetrahydrofolate reductase family.</text>
</comment>
<evidence type="ECO:0000256" key="4">
    <source>
        <dbReference type="ARBA" id="ARBA00022827"/>
    </source>
</evidence>
<dbReference type="InterPro" id="IPR003171">
    <property type="entry name" value="Mehydrof_redctse-like"/>
</dbReference>
<evidence type="ECO:0000256" key="5">
    <source>
        <dbReference type="ARBA" id="ARBA00023002"/>
    </source>
</evidence>
<evidence type="ECO:0000256" key="6">
    <source>
        <dbReference type="RuleBase" id="RU003862"/>
    </source>
</evidence>
<dbReference type="EMBL" id="JACWUN010000001">
    <property type="protein sequence ID" value="MBD1399075.1"/>
    <property type="molecule type" value="Genomic_DNA"/>
</dbReference>
<keyword evidence="3 6" id="KW-0285">Flavoprotein</keyword>
<evidence type="ECO:0000313" key="8">
    <source>
        <dbReference type="Proteomes" id="UP000632828"/>
    </source>
</evidence>
<dbReference type="GO" id="GO:0004489">
    <property type="term" value="F:methylenetetrahydrofolate reductase [NAD(P)H] activity"/>
    <property type="evidence" value="ECO:0007669"/>
    <property type="project" value="InterPro"/>
</dbReference>
<organism evidence="7 8">
    <name type="scientific">Pelovirga terrestris</name>
    <dbReference type="NCBI Taxonomy" id="2771352"/>
    <lineage>
        <taxon>Bacteria</taxon>
        <taxon>Pseudomonadati</taxon>
        <taxon>Thermodesulfobacteriota</taxon>
        <taxon>Desulfuromonadia</taxon>
        <taxon>Geobacterales</taxon>
        <taxon>Geobacteraceae</taxon>
        <taxon>Pelovirga</taxon>
    </lineage>
</organism>
<evidence type="ECO:0000256" key="1">
    <source>
        <dbReference type="ARBA" id="ARBA00001974"/>
    </source>
</evidence>
<protein>
    <recommendedName>
        <fullName evidence="6">Methylenetetrahydrofolate reductase</fullName>
    </recommendedName>
</protein>
<dbReference type="GO" id="GO:0006555">
    <property type="term" value="P:methionine metabolic process"/>
    <property type="evidence" value="ECO:0007669"/>
    <property type="project" value="InterPro"/>
</dbReference>
<comment type="cofactor">
    <cofactor evidence="1 6">
        <name>FAD</name>
        <dbReference type="ChEBI" id="CHEBI:57692"/>
    </cofactor>
</comment>
<proteinExistence type="inferred from homology"/>
<accession>A0A8J6UHB8</accession>
<evidence type="ECO:0000256" key="2">
    <source>
        <dbReference type="ARBA" id="ARBA00004777"/>
    </source>
</evidence>
<dbReference type="SUPFAM" id="SSF51730">
    <property type="entry name" value="FAD-linked oxidoreductase"/>
    <property type="match status" value="1"/>
</dbReference>
<keyword evidence="5 6" id="KW-0560">Oxidoreductase</keyword>
<name>A0A8J6UHB8_9BACT</name>
<dbReference type="InterPro" id="IPR029041">
    <property type="entry name" value="FAD-linked_oxidoreductase-like"/>
</dbReference>
<evidence type="ECO:0000313" key="7">
    <source>
        <dbReference type="EMBL" id="MBD1399075.1"/>
    </source>
</evidence>
<dbReference type="Gene3D" id="3.20.20.220">
    <property type="match status" value="1"/>
</dbReference>
<gene>
    <name evidence="7" type="ORF">ICT70_00135</name>
</gene>
<sequence>MTEISLELVPRSESSLRKELELVRRHLPLVQRINIPDILRFDMRSWQGCAIAGEYVSRTIPHLRAIDFNPDAPLPIIDQLCQENVEAVLIINGDPPQEMKHTYYRTSSLEMIRRLKRECPKLTIYAGIDPYRSGIKAEIDYLRAKQDAGADGFFTQPFFDLRLMEIFQGFLRNTTIYWGVSPVLTESSRSYWENKNHAIFPRDFAPTLEWNREFARKVLEFAHHHDDNVYFMPIKTDIIKYLHGII</sequence>
<dbReference type="UniPathway" id="UPA00193"/>
<keyword evidence="8" id="KW-1185">Reference proteome</keyword>
<dbReference type="AlphaFoldDB" id="A0A8J6UHB8"/>
<comment type="pathway">
    <text evidence="2 6">One-carbon metabolism; tetrahydrofolate interconversion.</text>
</comment>
<dbReference type="GO" id="GO:0035999">
    <property type="term" value="P:tetrahydrofolate interconversion"/>
    <property type="evidence" value="ECO:0007669"/>
    <property type="project" value="UniProtKB-UniPathway"/>
</dbReference>
<dbReference type="RefSeq" id="WP_191153355.1">
    <property type="nucleotide sequence ID" value="NZ_JACWUN010000001.1"/>
</dbReference>
<evidence type="ECO:0000256" key="3">
    <source>
        <dbReference type="ARBA" id="ARBA00022630"/>
    </source>
</evidence>